<dbReference type="Proteomes" id="UP000199622">
    <property type="component" value="Unassembled WGS sequence"/>
</dbReference>
<dbReference type="EMBL" id="FNSO01000004">
    <property type="protein sequence ID" value="SEC64388.1"/>
    <property type="molecule type" value="Genomic_DNA"/>
</dbReference>
<proteinExistence type="predicted"/>
<name>A0A1H4U7L3_9PSEU</name>
<keyword evidence="2" id="KW-1185">Reference proteome</keyword>
<reference evidence="2" key="1">
    <citation type="submission" date="2016-10" db="EMBL/GenBank/DDBJ databases">
        <authorList>
            <person name="Varghese N."/>
            <person name="Submissions S."/>
        </authorList>
    </citation>
    <scope>NUCLEOTIDE SEQUENCE [LARGE SCALE GENOMIC DNA]</scope>
    <source>
        <strain evidence="2">DSM 44544</strain>
    </source>
</reference>
<evidence type="ECO:0000313" key="1">
    <source>
        <dbReference type="EMBL" id="SEC64388.1"/>
    </source>
</evidence>
<evidence type="ECO:0000313" key="2">
    <source>
        <dbReference type="Proteomes" id="UP000199622"/>
    </source>
</evidence>
<dbReference type="RefSeq" id="WP_279627692.1">
    <property type="nucleotide sequence ID" value="NZ_FNSO01000004.1"/>
</dbReference>
<dbReference type="STRING" id="208445.SAMN04489727_4518"/>
<sequence length="40" mass="4297">MAQEWRDALAALLLGLAAFVLGAWSRPGAVRHLRTPAGRP</sequence>
<protein>
    <submittedName>
        <fullName evidence="1">Uncharacterized protein</fullName>
    </submittedName>
</protein>
<dbReference type="AlphaFoldDB" id="A0A1H4U7L3"/>
<gene>
    <name evidence="1" type="ORF">SAMN04489727_4518</name>
</gene>
<organism evidence="1 2">
    <name type="scientific">Amycolatopsis tolypomycina</name>
    <dbReference type="NCBI Taxonomy" id="208445"/>
    <lineage>
        <taxon>Bacteria</taxon>
        <taxon>Bacillati</taxon>
        <taxon>Actinomycetota</taxon>
        <taxon>Actinomycetes</taxon>
        <taxon>Pseudonocardiales</taxon>
        <taxon>Pseudonocardiaceae</taxon>
        <taxon>Amycolatopsis</taxon>
    </lineage>
</organism>
<accession>A0A1H4U7L3</accession>